<reference evidence="1 2" key="1">
    <citation type="journal article" date="2020" name="Cell">
        <title>Large-Scale Comparative Analyses of Tick Genomes Elucidate Their Genetic Diversity and Vector Capacities.</title>
        <authorList>
            <consortium name="Tick Genome and Microbiome Consortium (TIGMIC)"/>
            <person name="Jia N."/>
            <person name="Wang J."/>
            <person name="Shi W."/>
            <person name="Du L."/>
            <person name="Sun Y."/>
            <person name="Zhan W."/>
            <person name="Jiang J.F."/>
            <person name="Wang Q."/>
            <person name="Zhang B."/>
            <person name="Ji P."/>
            <person name="Bell-Sakyi L."/>
            <person name="Cui X.M."/>
            <person name="Yuan T.T."/>
            <person name="Jiang B.G."/>
            <person name="Yang W.F."/>
            <person name="Lam T.T."/>
            <person name="Chang Q.C."/>
            <person name="Ding S.J."/>
            <person name="Wang X.J."/>
            <person name="Zhu J.G."/>
            <person name="Ruan X.D."/>
            <person name="Zhao L."/>
            <person name="Wei J.T."/>
            <person name="Ye R.Z."/>
            <person name="Que T.C."/>
            <person name="Du C.H."/>
            <person name="Zhou Y.H."/>
            <person name="Cheng J.X."/>
            <person name="Dai P.F."/>
            <person name="Guo W.B."/>
            <person name="Han X.H."/>
            <person name="Huang E.J."/>
            <person name="Li L.F."/>
            <person name="Wei W."/>
            <person name="Gao Y.C."/>
            <person name="Liu J.Z."/>
            <person name="Shao H.Z."/>
            <person name="Wang X."/>
            <person name="Wang C.C."/>
            <person name="Yang T.C."/>
            <person name="Huo Q.B."/>
            <person name="Li W."/>
            <person name="Chen H.Y."/>
            <person name="Chen S.E."/>
            <person name="Zhou L.G."/>
            <person name="Ni X.B."/>
            <person name="Tian J.H."/>
            <person name="Sheng Y."/>
            <person name="Liu T."/>
            <person name="Pan Y.S."/>
            <person name="Xia L.Y."/>
            <person name="Li J."/>
            <person name="Zhao F."/>
            <person name="Cao W.C."/>
        </authorList>
    </citation>
    <scope>NUCLEOTIDE SEQUENCE [LARGE SCALE GENOMIC DNA]</scope>
    <source>
        <strain evidence="1">Iper-2018</strain>
    </source>
</reference>
<keyword evidence="2" id="KW-1185">Reference proteome</keyword>
<proteinExistence type="predicted"/>
<sequence>MNNEDASVEQYRQRWEADDHWAMRRDFILRHRGAFSENRLLCLAQTFVNIELLGCSYPTEVVNLVQELAKDLKKSERPSLPKFARVAFVKAEDAVADDASLCETSESKITYSGISMQSSFGNFSRAGLGSAERKRANEAPSEVACPPKVARENGSFGCATPAPSAVLPSRQGPVAGTNDLLQQPRFIELVRLIRQDAITGPNILDKLQQATMKSRLSLSCEFGTASAGKGGGAFECTVIIDGSSVATATALNKKEAKRLAYQRAWDTLGSGSSSASVSNCGATASRVEATVAHHRTAGLSTAATSVPRAAQRSHSQQRQQPGNVGSYSVANLPEDGSGQLNLETFVLFENHNTSLDAASILHNSASANRLKCTFETSADESSFRCTVVLGQCEIGVASGTSKQEAKEAAAAMSLGYLRGLVPTLRMKRLVDGCGPEVTKNRVGTSQAVQERISTENVGHRLLTMMGWTGGGVGKEGAGIVEPVMLKETSHRNGLGYAAPPGAKMSPGFKAKVVEVLREFSRTVVLQDLVFSPEFDNEERKYIHTVAHRFGLKSVSRGGQEGRFLTVRHKLSARELVEEILRTGSTDKYEVVLPGQ</sequence>
<dbReference type="Proteomes" id="UP000805193">
    <property type="component" value="Unassembled WGS sequence"/>
</dbReference>
<organism evidence="1 2">
    <name type="scientific">Ixodes persulcatus</name>
    <name type="common">Taiga tick</name>
    <dbReference type="NCBI Taxonomy" id="34615"/>
    <lineage>
        <taxon>Eukaryota</taxon>
        <taxon>Metazoa</taxon>
        <taxon>Ecdysozoa</taxon>
        <taxon>Arthropoda</taxon>
        <taxon>Chelicerata</taxon>
        <taxon>Arachnida</taxon>
        <taxon>Acari</taxon>
        <taxon>Parasitiformes</taxon>
        <taxon>Ixodida</taxon>
        <taxon>Ixodoidea</taxon>
        <taxon>Ixodidae</taxon>
        <taxon>Ixodinae</taxon>
        <taxon>Ixodes</taxon>
    </lineage>
</organism>
<accession>A0AC60P7G5</accession>
<protein>
    <submittedName>
        <fullName evidence="1">Uncharacterized protein</fullName>
    </submittedName>
</protein>
<evidence type="ECO:0000313" key="1">
    <source>
        <dbReference type="EMBL" id="KAG0415281.1"/>
    </source>
</evidence>
<gene>
    <name evidence="1" type="ORF">HPB47_007557</name>
</gene>
<comment type="caution">
    <text evidence="1">The sequence shown here is derived from an EMBL/GenBank/DDBJ whole genome shotgun (WGS) entry which is preliminary data.</text>
</comment>
<dbReference type="EMBL" id="JABSTQ010011090">
    <property type="protein sequence ID" value="KAG0415281.1"/>
    <property type="molecule type" value="Genomic_DNA"/>
</dbReference>
<evidence type="ECO:0000313" key="2">
    <source>
        <dbReference type="Proteomes" id="UP000805193"/>
    </source>
</evidence>
<name>A0AC60P7G5_IXOPE</name>